<dbReference type="PANTHER" id="PTHR30336">
    <property type="entry name" value="INNER MEMBRANE PROTEIN, PROBABLE PERMEASE"/>
    <property type="match status" value="1"/>
</dbReference>
<dbReference type="InterPro" id="IPR014729">
    <property type="entry name" value="Rossmann-like_a/b/a_fold"/>
</dbReference>
<comment type="caution">
    <text evidence="3">The sequence shown here is derived from an EMBL/GenBank/DDBJ whole genome shotgun (WGS) entry which is preliminary data.</text>
</comment>
<dbReference type="Pfam" id="PF02698">
    <property type="entry name" value="DUF218"/>
    <property type="match status" value="1"/>
</dbReference>
<organism evidence="3 4">
    <name type="scientific">Rhodoferax ferrireducens</name>
    <dbReference type="NCBI Taxonomy" id="192843"/>
    <lineage>
        <taxon>Bacteria</taxon>
        <taxon>Pseudomonadati</taxon>
        <taxon>Pseudomonadota</taxon>
        <taxon>Betaproteobacteria</taxon>
        <taxon>Burkholderiales</taxon>
        <taxon>Comamonadaceae</taxon>
        <taxon>Rhodoferax</taxon>
    </lineage>
</organism>
<protein>
    <submittedName>
        <fullName evidence="3">Tetratricopeptide (TPR) repeat protein</fullName>
    </submittedName>
</protein>
<feature type="chain" id="PRO_5046825185" evidence="1">
    <location>
        <begin position="22"/>
        <end position="356"/>
    </location>
</feature>
<sequence length="356" mass="38692">MKTMLKTILSASILASLLAHAPVSAEGINAVAQERAAKIVQTGIYYYWNGGDLKQAEKDYFKGITLKGKYDIVENSFREAAKLQPERLDLLFGVASAQVLQKNTTGALQTWADIWSKDSQGFEAPILQAAYLKAQGQTEAADKILATLAQTHPDRTQAYQDKFARTARTLALPIRTTPNAGMPQDKHAIVVLGYALGKGGVMQPTLLKRLDKALELALLYPKAPLVLSGGVQQGGITEAYAMAEWLAGKGIARSRLVLEDLAKDTVGNAVNCAAILKDLGVSHATLVSSASHIRRGLTLLEEAARNQGLDLQYDSLVELDYPSIEEAQKVSEQERVVVYRDLMRTSGIWAFPGIQQ</sequence>
<name>A0ABU2C9F3_9BURK</name>
<evidence type="ECO:0000256" key="1">
    <source>
        <dbReference type="SAM" id="SignalP"/>
    </source>
</evidence>
<dbReference type="PANTHER" id="PTHR30336:SF4">
    <property type="entry name" value="ENVELOPE BIOGENESIS FACTOR ELYC"/>
    <property type="match status" value="1"/>
</dbReference>
<reference evidence="3 4" key="1">
    <citation type="submission" date="2023-07" db="EMBL/GenBank/DDBJ databases">
        <title>Sorghum-associated microbial communities from plants grown in Nebraska, USA.</title>
        <authorList>
            <person name="Schachtman D."/>
        </authorList>
    </citation>
    <scope>NUCLEOTIDE SEQUENCE [LARGE SCALE GENOMIC DNA]</scope>
    <source>
        <strain evidence="3 4">BE313</strain>
    </source>
</reference>
<dbReference type="InterPro" id="IPR011990">
    <property type="entry name" value="TPR-like_helical_dom_sf"/>
</dbReference>
<evidence type="ECO:0000313" key="3">
    <source>
        <dbReference type="EMBL" id="MDR7377961.1"/>
    </source>
</evidence>
<feature type="domain" description="DUF218" evidence="2">
    <location>
        <begin position="188"/>
        <end position="303"/>
    </location>
</feature>
<dbReference type="RefSeq" id="WP_310373737.1">
    <property type="nucleotide sequence ID" value="NZ_JAVDXT010000002.1"/>
</dbReference>
<dbReference type="SUPFAM" id="SSF48452">
    <property type="entry name" value="TPR-like"/>
    <property type="match status" value="1"/>
</dbReference>
<accession>A0ABU2C9F3</accession>
<dbReference type="Proteomes" id="UP001180487">
    <property type="component" value="Unassembled WGS sequence"/>
</dbReference>
<dbReference type="InterPro" id="IPR051599">
    <property type="entry name" value="Cell_Envelope_Assoc"/>
</dbReference>
<dbReference type="Gene3D" id="1.25.40.10">
    <property type="entry name" value="Tetratricopeptide repeat domain"/>
    <property type="match status" value="1"/>
</dbReference>
<proteinExistence type="predicted"/>
<dbReference type="CDD" id="cd06259">
    <property type="entry name" value="YdcF-like"/>
    <property type="match status" value="1"/>
</dbReference>
<dbReference type="Gene3D" id="3.40.50.620">
    <property type="entry name" value="HUPs"/>
    <property type="match status" value="1"/>
</dbReference>
<gene>
    <name evidence="3" type="ORF">J2X19_002640</name>
</gene>
<feature type="signal peptide" evidence="1">
    <location>
        <begin position="1"/>
        <end position="21"/>
    </location>
</feature>
<dbReference type="EMBL" id="JAVDXT010000002">
    <property type="protein sequence ID" value="MDR7377961.1"/>
    <property type="molecule type" value="Genomic_DNA"/>
</dbReference>
<dbReference type="InterPro" id="IPR003848">
    <property type="entry name" value="DUF218"/>
</dbReference>
<keyword evidence="4" id="KW-1185">Reference proteome</keyword>
<evidence type="ECO:0000313" key="4">
    <source>
        <dbReference type="Proteomes" id="UP001180487"/>
    </source>
</evidence>
<evidence type="ECO:0000259" key="2">
    <source>
        <dbReference type="Pfam" id="PF02698"/>
    </source>
</evidence>
<keyword evidence="1" id="KW-0732">Signal</keyword>